<dbReference type="EMBL" id="PVWK01000034">
    <property type="protein sequence ID" value="PSB31626.1"/>
    <property type="molecule type" value="Genomic_DNA"/>
</dbReference>
<evidence type="ECO:0000313" key="2">
    <source>
        <dbReference type="Proteomes" id="UP000239576"/>
    </source>
</evidence>
<evidence type="ECO:0000313" key="1">
    <source>
        <dbReference type="EMBL" id="PSB31626.1"/>
    </source>
</evidence>
<dbReference type="Proteomes" id="UP000239576">
    <property type="component" value="Unassembled WGS sequence"/>
</dbReference>
<keyword evidence="2" id="KW-1185">Reference proteome</keyword>
<reference evidence="2" key="1">
    <citation type="submission" date="2018-02" db="EMBL/GenBank/DDBJ databases">
        <authorList>
            <person name="Moore K."/>
            <person name="Momper L."/>
        </authorList>
    </citation>
    <scope>NUCLEOTIDE SEQUENCE [LARGE SCALE GENOMIC DNA]</scope>
    <source>
        <strain evidence="2">ULC18</strain>
    </source>
</reference>
<proteinExistence type="predicted"/>
<sequence>MKTDQYIFLTALRDRWVEGGLSANTPDLPITIKMGRSIVFRGEIGSEPIVDKLTDSHMILIGAAMLRSDISAMPPAITRADYDALAGKTIADIYEVIGGDYLTVPLETAIQAYESQHGIDSFEYPDHSHKAAHDFLKEVGLKPQPETAPVKGTINIELGGEPIFRYSGGKVDLDVFNPQVEPVEQVELETAALEAFGVSSEELADGVEGTTQPMLMHNGEHLTVESIVAVAMETPVESTPEVQAEALDAFGFDSVVDVVDEVAFNEPVTESFYSEPVAVKPAWMRENTTARVDQLRQTAISS</sequence>
<reference evidence="1 2" key="2">
    <citation type="submission" date="2018-03" db="EMBL/GenBank/DDBJ databases">
        <title>The ancient ancestry and fast evolution of plastids.</title>
        <authorList>
            <person name="Moore K.R."/>
            <person name="Magnabosco C."/>
            <person name="Momper L."/>
            <person name="Gold D.A."/>
            <person name="Bosak T."/>
            <person name="Fournier G.P."/>
        </authorList>
    </citation>
    <scope>NUCLEOTIDE SEQUENCE [LARGE SCALE GENOMIC DNA]</scope>
    <source>
        <strain evidence="1 2">ULC18</strain>
    </source>
</reference>
<comment type="caution">
    <text evidence="1">The sequence shown here is derived from an EMBL/GenBank/DDBJ whole genome shotgun (WGS) entry which is preliminary data.</text>
</comment>
<organism evidence="1 2">
    <name type="scientific">Stenomitos frigidus ULC18</name>
    <dbReference type="NCBI Taxonomy" id="2107698"/>
    <lineage>
        <taxon>Bacteria</taxon>
        <taxon>Bacillati</taxon>
        <taxon>Cyanobacteriota</taxon>
        <taxon>Cyanophyceae</taxon>
        <taxon>Leptolyngbyales</taxon>
        <taxon>Leptolyngbyaceae</taxon>
        <taxon>Stenomitos</taxon>
    </lineage>
</organism>
<dbReference type="AlphaFoldDB" id="A0A2T1EFU7"/>
<accession>A0A2T1EFU7</accession>
<gene>
    <name evidence="1" type="ORF">C7B82_07345</name>
</gene>
<name>A0A2T1EFU7_9CYAN</name>
<dbReference type="RefSeq" id="WP_106255659.1">
    <property type="nucleotide sequence ID" value="NZ_CAWNSW010000029.1"/>
</dbReference>
<protein>
    <submittedName>
        <fullName evidence="1">Uncharacterized protein</fullName>
    </submittedName>
</protein>